<gene>
    <name evidence="2" type="ORF">OLEA9_A015650</name>
</gene>
<comment type="caution">
    <text evidence="2">The sequence shown here is derived from an EMBL/GenBank/DDBJ whole genome shotgun (WGS) entry which is preliminary data.</text>
</comment>
<sequence>MNSRRHLLLFLLLIELICAVKGNVVFKVQHKFGGRGKGVEALRALKAHDSGRHGRLLSAVDFQLGGNGKPTDAAYIS</sequence>
<proteinExistence type="predicted"/>
<organism evidence="2 3">
    <name type="scientific">Olea europaea subsp. europaea</name>
    <dbReference type="NCBI Taxonomy" id="158383"/>
    <lineage>
        <taxon>Eukaryota</taxon>
        <taxon>Viridiplantae</taxon>
        <taxon>Streptophyta</taxon>
        <taxon>Embryophyta</taxon>
        <taxon>Tracheophyta</taxon>
        <taxon>Spermatophyta</taxon>
        <taxon>Magnoliopsida</taxon>
        <taxon>eudicotyledons</taxon>
        <taxon>Gunneridae</taxon>
        <taxon>Pentapetalae</taxon>
        <taxon>asterids</taxon>
        <taxon>lamiids</taxon>
        <taxon>Lamiales</taxon>
        <taxon>Oleaceae</taxon>
        <taxon>Oleeae</taxon>
        <taxon>Olea</taxon>
    </lineage>
</organism>
<evidence type="ECO:0000256" key="1">
    <source>
        <dbReference type="SAM" id="SignalP"/>
    </source>
</evidence>
<dbReference type="Gramene" id="OE9A015650T1">
    <property type="protein sequence ID" value="OE9A015650C1"/>
    <property type="gene ID" value="OE9A015650"/>
</dbReference>
<dbReference type="Proteomes" id="UP000594638">
    <property type="component" value="Unassembled WGS sequence"/>
</dbReference>
<dbReference type="EMBL" id="CACTIH010005840">
    <property type="protein sequence ID" value="CAA3002455.1"/>
    <property type="molecule type" value="Genomic_DNA"/>
</dbReference>
<keyword evidence="3" id="KW-1185">Reference proteome</keyword>
<name>A0A8S0TBH9_OLEEU</name>
<feature type="chain" id="PRO_5035780967" evidence="1">
    <location>
        <begin position="23"/>
        <end position="77"/>
    </location>
</feature>
<accession>A0A8S0TBH9</accession>
<dbReference type="AlphaFoldDB" id="A0A8S0TBH9"/>
<evidence type="ECO:0000313" key="3">
    <source>
        <dbReference type="Proteomes" id="UP000594638"/>
    </source>
</evidence>
<protein>
    <submittedName>
        <fullName evidence="2">Aspartic ase 2</fullName>
    </submittedName>
</protein>
<dbReference type="OrthoDB" id="2747330at2759"/>
<reference evidence="2 3" key="1">
    <citation type="submission" date="2019-12" db="EMBL/GenBank/DDBJ databases">
        <authorList>
            <person name="Alioto T."/>
            <person name="Alioto T."/>
            <person name="Gomez Garrido J."/>
        </authorList>
    </citation>
    <scope>NUCLEOTIDE SEQUENCE [LARGE SCALE GENOMIC DNA]</scope>
</reference>
<keyword evidence="1" id="KW-0732">Signal</keyword>
<evidence type="ECO:0000313" key="2">
    <source>
        <dbReference type="EMBL" id="CAA3002455.1"/>
    </source>
</evidence>
<feature type="signal peptide" evidence="1">
    <location>
        <begin position="1"/>
        <end position="22"/>
    </location>
</feature>